<comment type="caution">
    <text evidence="1">The sequence shown here is derived from an EMBL/GenBank/DDBJ whole genome shotgun (WGS) entry which is preliminary data.</text>
</comment>
<keyword evidence="2" id="KW-1185">Reference proteome</keyword>
<evidence type="ECO:0000313" key="1">
    <source>
        <dbReference type="EMBL" id="RFC66272.1"/>
    </source>
</evidence>
<dbReference type="Proteomes" id="UP000264310">
    <property type="component" value="Unassembled WGS sequence"/>
</dbReference>
<evidence type="ECO:0000313" key="2">
    <source>
        <dbReference type="Proteomes" id="UP000264310"/>
    </source>
</evidence>
<accession>A0A371XAQ6</accession>
<dbReference type="AlphaFoldDB" id="A0A371XAQ6"/>
<reference evidence="1 2" key="1">
    <citation type="submission" date="2018-08" db="EMBL/GenBank/DDBJ databases">
        <title>Fulvimarina sp. 85, whole genome shotgun sequence.</title>
        <authorList>
            <person name="Tuo L."/>
        </authorList>
    </citation>
    <scope>NUCLEOTIDE SEQUENCE [LARGE SCALE GENOMIC DNA]</scope>
    <source>
        <strain evidence="1 2">85</strain>
    </source>
</reference>
<gene>
    <name evidence="1" type="ORF">DYI37_02140</name>
</gene>
<proteinExistence type="predicted"/>
<sequence>MAECRNDLELQIRLADTRMPKLYGSCKSIDEASLEQSAELTWSVTRDGRMDINIAPAEQLVAAR</sequence>
<protein>
    <submittedName>
        <fullName evidence="1">Uncharacterized protein</fullName>
    </submittedName>
</protein>
<organism evidence="1 2">
    <name type="scientific">Fulvimarina endophytica</name>
    <dbReference type="NCBI Taxonomy" id="2293836"/>
    <lineage>
        <taxon>Bacteria</taxon>
        <taxon>Pseudomonadati</taxon>
        <taxon>Pseudomonadota</taxon>
        <taxon>Alphaproteobacteria</taxon>
        <taxon>Hyphomicrobiales</taxon>
        <taxon>Aurantimonadaceae</taxon>
        <taxon>Fulvimarina</taxon>
    </lineage>
</organism>
<name>A0A371XAQ6_9HYPH</name>
<dbReference type="EMBL" id="QURL01000001">
    <property type="protein sequence ID" value="RFC66272.1"/>
    <property type="molecule type" value="Genomic_DNA"/>
</dbReference>